<reference evidence="1 2" key="1">
    <citation type="submission" date="2020-04" db="EMBL/GenBank/DDBJ databases">
        <authorList>
            <person name="Hitch T.C.A."/>
            <person name="Wylensek D."/>
            <person name="Clavel T."/>
        </authorList>
    </citation>
    <scope>NUCLEOTIDE SEQUENCE [LARGE SCALE GENOMIC DNA]</scope>
    <source>
        <strain evidence="1 2">Oil-RF-744-FAT-WT-6-1</strain>
    </source>
</reference>
<dbReference type="AlphaFoldDB" id="A0A848C1C7"/>
<proteinExistence type="predicted"/>
<gene>
    <name evidence="1" type="ORF">HF872_10995</name>
</gene>
<organism evidence="1 2">
    <name type="scientific">Megasphaera hexanoica</name>
    <dbReference type="NCBI Taxonomy" id="1675036"/>
    <lineage>
        <taxon>Bacteria</taxon>
        <taxon>Bacillati</taxon>
        <taxon>Bacillota</taxon>
        <taxon>Negativicutes</taxon>
        <taxon>Veillonellales</taxon>
        <taxon>Veillonellaceae</taxon>
        <taxon>Megasphaera</taxon>
    </lineage>
</organism>
<accession>A0A848C1C7</accession>
<comment type="caution">
    <text evidence="1">The sequence shown here is derived from an EMBL/GenBank/DDBJ whole genome shotgun (WGS) entry which is preliminary data.</text>
</comment>
<evidence type="ECO:0000313" key="1">
    <source>
        <dbReference type="EMBL" id="NME29139.1"/>
    </source>
</evidence>
<protein>
    <submittedName>
        <fullName evidence="1">Uncharacterized protein</fullName>
    </submittedName>
</protein>
<name>A0A848C1C7_9FIRM</name>
<dbReference type="RefSeq" id="WP_170087994.1">
    <property type="nucleotide sequence ID" value="NZ_JABAFG010000021.1"/>
</dbReference>
<dbReference type="Proteomes" id="UP000591071">
    <property type="component" value="Unassembled WGS sequence"/>
</dbReference>
<sequence length="55" mass="6518">MDRNKKEPCGDMAQKDNHYSTKSFIRIKVFHGMKHDGLRNLFEVAKKKAIRNQKK</sequence>
<evidence type="ECO:0000313" key="2">
    <source>
        <dbReference type="Proteomes" id="UP000591071"/>
    </source>
</evidence>
<dbReference type="EMBL" id="JABAFG010000021">
    <property type="protein sequence ID" value="NME29139.1"/>
    <property type="molecule type" value="Genomic_DNA"/>
</dbReference>